<evidence type="ECO:0000313" key="1">
    <source>
        <dbReference type="EMBL" id="KAJ7759661.1"/>
    </source>
</evidence>
<protein>
    <submittedName>
        <fullName evidence="1">Uncharacterized protein</fullName>
    </submittedName>
</protein>
<comment type="caution">
    <text evidence="1">The sequence shown here is derived from an EMBL/GenBank/DDBJ whole genome shotgun (WGS) entry which is preliminary data.</text>
</comment>
<keyword evidence="2" id="KW-1185">Reference proteome</keyword>
<accession>A0AAD7JAL0</accession>
<dbReference type="EMBL" id="JARKIB010000039">
    <property type="protein sequence ID" value="KAJ7759661.1"/>
    <property type="molecule type" value="Genomic_DNA"/>
</dbReference>
<dbReference type="Proteomes" id="UP001215598">
    <property type="component" value="Unassembled WGS sequence"/>
</dbReference>
<proteinExistence type="predicted"/>
<sequence length="245" mass="27209">MHIWTQASRIASYTTLASSAFITSVVFIVGNTSYGWHTQWPRRPWAYIVGNALPPPLRGLKCDFPHYFLCHFEYLDTPAASTPGPNRRHHPASPLQGLKCDFSHYLFCHLKYPDTPAASNLGPCRRQRPAFPAYNYRNPPVEKQTPPRGAVNGNVSLRGNLFLGVYHTHSVRCKAGVAAIPRQQRQLRGLVSPSQKINLLPGVQHTPSVICKAGITTILRWQTPPCGGIYAIPNACPPLQLIQLT</sequence>
<organism evidence="1 2">
    <name type="scientific">Mycena metata</name>
    <dbReference type="NCBI Taxonomy" id="1033252"/>
    <lineage>
        <taxon>Eukaryota</taxon>
        <taxon>Fungi</taxon>
        <taxon>Dikarya</taxon>
        <taxon>Basidiomycota</taxon>
        <taxon>Agaricomycotina</taxon>
        <taxon>Agaricomycetes</taxon>
        <taxon>Agaricomycetidae</taxon>
        <taxon>Agaricales</taxon>
        <taxon>Marasmiineae</taxon>
        <taxon>Mycenaceae</taxon>
        <taxon>Mycena</taxon>
    </lineage>
</organism>
<name>A0AAD7JAL0_9AGAR</name>
<evidence type="ECO:0000313" key="2">
    <source>
        <dbReference type="Proteomes" id="UP001215598"/>
    </source>
</evidence>
<gene>
    <name evidence="1" type="ORF">B0H16DRAFT_1720447</name>
</gene>
<reference evidence="1" key="1">
    <citation type="submission" date="2023-03" db="EMBL/GenBank/DDBJ databases">
        <title>Massive genome expansion in bonnet fungi (Mycena s.s.) driven by repeated elements and novel gene families across ecological guilds.</title>
        <authorList>
            <consortium name="Lawrence Berkeley National Laboratory"/>
            <person name="Harder C.B."/>
            <person name="Miyauchi S."/>
            <person name="Viragh M."/>
            <person name="Kuo A."/>
            <person name="Thoen E."/>
            <person name="Andreopoulos B."/>
            <person name="Lu D."/>
            <person name="Skrede I."/>
            <person name="Drula E."/>
            <person name="Henrissat B."/>
            <person name="Morin E."/>
            <person name="Kohler A."/>
            <person name="Barry K."/>
            <person name="LaButti K."/>
            <person name="Morin E."/>
            <person name="Salamov A."/>
            <person name="Lipzen A."/>
            <person name="Mereny Z."/>
            <person name="Hegedus B."/>
            <person name="Baldrian P."/>
            <person name="Stursova M."/>
            <person name="Weitz H."/>
            <person name="Taylor A."/>
            <person name="Grigoriev I.V."/>
            <person name="Nagy L.G."/>
            <person name="Martin F."/>
            <person name="Kauserud H."/>
        </authorList>
    </citation>
    <scope>NUCLEOTIDE SEQUENCE</scope>
    <source>
        <strain evidence="1">CBHHK182m</strain>
    </source>
</reference>
<dbReference type="AlphaFoldDB" id="A0AAD7JAL0"/>